<dbReference type="InterPro" id="IPR000537">
    <property type="entry name" value="UbiA_prenyltransferase"/>
</dbReference>
<reference evidence="6" key="1">
    <citation type="submission" date="2022-12" db="EMBL/GenBank/DDBJ databases">
        <authorList>
            <person name="Petersen C."/>
        </authorList>
    </citation>
    <scope>NUCLEOTIDE SEQUENCE</scope>
    <source>
        <strain evidence="6">IBT 15544</strain>
    </source>
</reference>
<evidence type="ECO:0000256" key="4">
    <source>
        <dbReference type="ARBA" id="ARBA00023136"/>
    </source>
</evidence>
<dbReference type="CDD" id="cd13965">
    <property type="entry name" value="PT_UbiA_3"/>
    <property type="match status" value="1"/>
</dbReference>
<feature type="transmembrane region" description="Helical" evidence="5">
    <location>
        <begin position="262"/>
        <end position="287"/>
    </location>
</feature>
<keyword evidence="7" id="KW-1185">Reference proteome</keyword>
<comment type="caution">
    <text evidence="6">The sequence shown here is derived from an EMBL/GenBank/DDBJ whole genome shotgun (WGS) entry which is preliminary data.</text>
</comment>
<dbReference type="PANTHER" id="PTHR42723">
    <property type="entry name" value="CHLOROPHYLL SYNTHASE"/>
    <property type="match status" value="1"/>
</dbReference>
<dbReference type="RefSeq" id="XP_058303890.1">
    <property type="nucleotide sequence ID" value="XM_058456991.1"/>
</dbReference>
<gene>
    <name evidence="6" type="ORF">N7498_009935</name>
</gene>
<evidence type="ECO:0000256" key="3">
    <source>
        <dbReference type="ARBA" id="ARBA00022989"/>
    </source>
</evidence>
<evidence type="ECO:0000313" key="7">
    <source>
        <dbReference type="Proteomes" id="UP001150904"/>
    </source>
</evidence>
<keyword evidence="2 5" id="KW-0812">Transmembrane</keyword>
<organism evidence="6 7">
    <name type="scientific">Penicillium cinerascens</name>
    <dbReference type="NCBI Taxonomy" id="70096"/>
    <lineage>
        <taxon>Eukaryota</taxon>
        <taxon>Fungi</taxon>
        <taxon>Dikarya</taxon>
        <taxon>Ascomycota</taxon>
        <taxon>Pezizomycotina</taxon>
        <taxon>Eurotiomycetes</taxon>
        <taxon>Eurotiomycetidae</taxon>
        <taxon>Eurotiales</taxon>
        <taxon>Aspergillaceae</taxon>
        <taxon>Penicillium</taxon>
    </lineage>
</organism>
<accession>A0A9W9J9V2</accession>
<dbReference type="EMBL" id="JAPQKR010000016">
    <property type="protein sequence ID" value="KAJ5190950.1"/>
    <property type="molecule type" value="Genomic_DNA"/>
</dbReference>
<name>A0A9W9J9V2_9EURO</name>
<keyword evidence="3 5" id="KW-1133">Transmembrane helix</keyword>
<dbReference type="InterPro" id="IPR050475">
    <property type="entry name" value="Prenyltransferase_related"/>
</dbReference>
<evidence type="ECO:0000256" key="1">
    <source>
        <dbReference type="ARBA" id="ARBA00004141"/>
    </source>
</evidence>
<dbReference type="Pfam" id="PF01040">
    <property type="entry name" value="UbiA"/>
    <property type="match status" value="1"/>
</dbReference>
<protein>
    <submittedName>
        <fullName evidence="6">Uncharacterized protein</fullName>
    </submittedName>
</protein>
<feature type="transmembrane region" description="Helical" evidence="5">
    <location>
        <begin position="120"/>
        <end position="147"/>
    </location>
</feature>
<dbReference type="PANTHER" id="PTHR42723:SF1">
    <property type="entry name" value="CHLOROPHYLL SYNTHASE, CHLOROPLASTIC"/>
    <property type="match status" value="1"/>
</dbReference>
<dbReference type="AlphaFoldDB" id="A0A9W9J9V2"/>
<dbReference type="GO" id="GO:0016020">
    <property type="term" value="C:membrane"/>
    <property type="evidence" value="ECO:0007669"/>
    <property type="project" value="UniProtKB-SubCell"/>
</dbReference>
<reference evidence="6" key="2">
    <citation type="journal article" date="2023" name="IMA Fungus">
        <title>Comparative genomic study of the Penicillium genus elucidates a diverse pangenome and 15 lateral gene transfer events.</title>
        <authorList>
            <person name="Petersen C."/>
            <person name="Sorensen T."/>
            <person name="Nielsen M.R."/>
            <person name="Sondergaard T.E."/>
            <person name="Sorensen J.L."/>
            <person name="Fitzpatrick D.A."/>
            <person name="Frisvad J.C."/>
            <person name="Nielsen K.L."/>
        </authorList>
    </citation>
    <scope>NUCLEOTIDE SEQUENCE</scope>
    <source>
        <strain evidence="6">IBT 15544</strain>
    </source>
</reference>
<dbReference type="GeneID" id="83184292"/>
<proteinExistence type="predicted"/>
<dbReference type="OrthoDB" id="434972at2759"/>
<dbReference type="Proteomes" id="UP001150904">
    <property type="component" value="Unassembled WGS sequence"/>
</dbReference>
<evidence type="ECO:0000313" key="6">
    <source>
        <dbReference type="EMBL" id="KAJ5190950.1"/>
    </source>
</evidence>
<evidence type="ECO:0000256" key="2">
    <source>
        <dbReference type="ARBA" id="ARBA00022692"/>
    </source>
</evidence>
<evidence type="ECO:0000256" key="5">
    <source>
        <dbReference type="SAM" id="Phobius"/>
    </source>
</evidence>
<sequence>MSKLTLDPADRLRLALLPQLIWQFTESNFPTFVLPNSGFGLLAALAAPILTSRLEPLHPVDLLLRGLQVVLFNWANVFVFDLANQRLPESIVEDHLNKPWRPLPTNQISPETTRRLMLGAIPAALLISAILGVGTESSFILILTWLYNDLHGGDEIIRDLIIALGYGLYLSSSLKIAIGPHHHITEHGYRWIAMMSGIILTTMQVQDLKDQAGDATRGRQTWPLVLGDSVSRWIITCTPVRRRLGGIPRGEKAKRLDGLENLVCVAGGGVFPSLFVHGVTALVVFVLEFGGADASSVDRKLPFKTSGDPATRSCD</sequence>
<dbReference type="GO" id="GO:0016765">
    <property type="term" value="F:transferase activity, transferring alkyl or aryl (other than methyl) groups"/>
    <property type="evidence" value="ECO:0007669"/>
    <property type="project" value="InterPro"/>
</dbReference>
<comment type="subcellular location">
    <subcellularLocation>
        <location evidence="1">Membrane</location>
        <topology evidence="1">Multi-pass membrane protein</topology>
    </subcellularLocation>
</comment>
<keyword evidence="4 5" id="KW-0472">Membrane</keyword>